<keyword evidence="5" id="KW-1185">Reference proteome</keyword>
<keyword evidence="2" id="KW-0067">ATP-binding</keyword>
<organism evidence="4 5">
    <name type="scientific">Peptostreptococcus stomatis DSM 17678</name>
    <dbReference type="NCBI Taxonomy" id="596315"/>
    <lineage>
        <taxon>Bacteria</taxon>
        <taxon>Bacillati</taxon>
        <taxon>Bacillota</taxon>
        <taxon>Clostridia</taxon>
        <taxon>Peptostreptococcales</taxon>
        <taxon>Peptostreptococcaceae</taxon>
        <taxon>Peptostreptococcus</taxon>
    </lineage>
</organism>
<dbReference type="OrthoDB" id="9813719at2"/>
<dbReference type="eggNOG" id="COG3177">
    <property type="taxonomic scope" value="Bacteria"/>
</dbReference>
<name>E0E578_9FIRM</name>
<dbReference type="InterPro" id="IPR036597">
    <property type="entry name" value="Fido-like_dom_sf"/>
</dbReference>
<dbReference type="Pfam" id="PF02661">
    <property type="entry name" value="Fic"/>
    <property type="match status" value="1"/>
</dbReference>
<feature type="binding site" evidence="2">
    <location>
        <begin position="237"/>
        <end position="244"/>
    </location>
    <ligand>
        <name>ATP</name>
        <dbReference type="ChEBI" id="CHEBI:30616"/>
    </ligand>
</feature>
<evidence type="ECO:0000256" key="2">
    <source>
        <dbReference type="PIRSR" id="PIRSR640198-2"/>
    </source>
</evidence>
<dbReference type="GeneID" id="84801458"/>
<dbReference type="PANTHER" id="PTHR13504:SF40">
    <property type="entry name" value="FIDO DOMAIN-CONTAINING PROTEIN"/>
    <property type="match status" value="1"/>
</dbReference>
<dbReference type="RefSeq" id="WP_007791327.1">
    <property type="nucleotide sequence ID" value="NZ_ADGQ01000073.1"/>
</dbReference>
<dbReference type="EMBL" id="ADGQ01000073">
    <property type="protein sequence ID" value="EFM63957.1"/>
    <property type="molecule type" value="Genomic_DNA"/>
</dbReference>
<dbReference type="AlphaFoldDB" id="E0E578"/>
<sequence length="414" mass="48575">MKYKKLEILTYERADIDRELCLRKNPYLTTFLNFTINPIVRGEKITNQVYELFFNQIPPITSLSEKIMKQSSQIKDLNNSIPDIAGWAVIKKVLINEVQSSNLIEGLASSKEELRTALEPDSTPKNNRYYSIINAYHEIITSEDIYIDTPVDIRKLYDRIFDSSPDIDTWPDGGVFRREPAYIYNGLNKVHTGIKGEENIVLEIEKLIEIMNRQDINFISKACICHYIFEYIHPFYDGNGRLGRFLMSSYLKRKLDIFTAISISYSLKDLKNKYRDMFLDIAKKKNYGELTHFVWEMMEIIYDGQTKVKKLLSDSLNKLEYIEEKIESLNMDELSKSILYLYSQAYAFDEDGRLTDNMLIDYLRADGYSKPYSKRQIRDAISSLEEMSYLSLVKRRPLIHELSDYIKSDIYELD</sequence>
<dbReference type="Gene3D" id="1.10.3290.10">
    <property type="entry name" value="Fido-like domain"/>
    <property type="match status" value="1"/>
</dbReference>
<dbReference type="SUPFAM" id="SSF140931">
    <property type="entry name" value="Fic-like"/>
    <property type="match status" value="1"/>
</dbReference>
<dbReference type="PROSITE" id="PS51459">
    <property type="entry name" value="FIDO"/>
    <property type="match status" value="1"/>
</dbReference>
<proteinExistence type="predicted"/>
<evidence type="ECO:0000313" key="4">
    <source>
        <dbReference type="EMBL" id="EFM63957.1"/>
    </source>
</evidence>
<evidence type="ECO:0000259" key="3">
    <source>
        <dbReference type="PROSITE" id="PS51459"/>
    </source>
</evidence>
<dbReference type="InterPro" id="IPR003812">
    <property type="entry name" value="Fido"/>
</dbReference>
<gene>
    <name evidence="4" type="ORF">HMPREF0634_1198</name>
</gene>
<feature type="active site" evidence="1">
    <location>
        <position position="233"/>
    </location>
</feature>
<evidence type="ECO:0000313" key="5">
    <source>
        <dbReference type="Proteomes" id="UP000003244"/>
    </source>
</evidence>
<dbReference type="InterPro" id="IPR040198">
    <property type="entry name" value="Fido_containing"/>
</dbReference>
<dbReference type="GO" id="GO:0005524">
    <property type="term" value="F:ATP binding"/>
    <property type="evidence" value="ECO:0007669"/>
    <property type="project" value="UniProtKB-KW"/>
</dbReference>
<evidence type="ECO:0000256" key="1">
    <source>
        <dbReference type="PIRSR" id="PIRSR640198-1"/>
    </source>
</evidence>
<comment type="caution">
    <text evidence="4">The sequence shown here is derived from an EMBL/GenBank/DDBJ whole genome shotgun (WGS) entry which is preliminary data.</text>
</comment>
<reference evidence="4 5" key="1">
    <citation type="submission" date="2010-08" db="EMBL/GenBank/DDBJ databases">
        <authorList>
            <person name="Harkins D.M."/>
            <person name="Madupu R."/>
            <person name="Durkin A.S."/>
            <person name="Torralba M."/>
            <person name="Methe B."/>
            <person name="Sutton G.G."/>
            <person name="Nelson K.E."/>
        </authorList>
    </citation>
    <scope>NUCLEOTIDE SEQUENCE [LARGE SCALE GENOMIC DNA]</scope>
    <source>
        <strain evidence="4 5">DSM 17678</strain>
    </source>
</reference>
<keyword evidence="2" id="KW-0547">Nucleotide-binding</keyword>
<dbReference type="PANTHER" id="PTHR13504">
    <property type="entry name" value="FIDO DOMAIN-CONTAINING PROTEIN DDB_G0283145"/>
    <property type="match status" value="1"/>
</dbReference>
<accession>E0E578</accession>
<dbReference type="STRING" id="596315.HMPREF0634_1198"/>
<feature type="domain" description="Fido" evidence="3">
    <location>
        <begin position="148"/>
        <end position="296"/>
    </location>
</feature>
<protein>
    <submittedName>
        <fullName evidence="4">Fic family protein</fullName>
    </submittedName>
</protein>
<dbReference type="Proteomes" id="UP000003244">
    <property type="component" value="Unassembled WGS sequence"/>
</dbReference>